<reference evidence="7" key="1">
    <citation type="journal article" date="2015" name="Genome Announc.">
        <title>Genome sequence of the AIDS-associated pathogen Penicillium marneffei (ATCC18224) and its near taxonomic relative Talaromyces stipitatus (ATCC10500).</title>
        <authorList>
            <person name="Nierman W.C."/>
            <person name="Fedorova-Abrams N.D."/>
            <person name="Andrianopoulos A."/>
        </authorList>
    </citation>
    <scope>NUCLEOTIDE SEQUENCE [LARGE SCALE GENOMIC DNA]</scope>
    <source>
        <strain evidence="7">ATCC 10500 / CBS 375.48 / QM 6759 / NRRL 1006</strain>
    </source>
</reference>
<dbReference type="Pfam" id="PF03184">
    <property type="entry name" value="DDE_1"/>
    <property type="match status" value="1"/>
</dbReference>
<gene>
    <name evidence="6" type="ORF">TSTA_111310</name>
</gene>
<evidence type="ECO:0000256" key="3">
    <source>
        <dbReference type="ARBA" id="ARBA00023170"/>
    </source>
</evidence>
<keyword evidence="1" id="KW-0805">Transcription regulation</keyword>
<feature type="domain" description="DDE-1" evidence="5">
    <location>
        <begin position="6"/>
        <end position="83"/>
    </location>
</feature>
<dbReference type="RefSeq" id="XP_002481279.1">
    <property type="nucleotide sequence ID" value="XM_002481234.1"/>
</dbReference>
<feature type="compositionally biased region" description="Low complexity" evidence="4">
    <location>
        <begin position="221"/>
        <end position="233"/>
    </location>
</feature>
<keyword evidence="2" id="KW-0804">Transcription</keyword>
<protein>
    <recommendedName>
        <fullName evidence="5">DDE-1 domain-containing protein</fullName>
    </recommendedName>
</protein>
<organism evidence="6 7">
    <name type="scientific">Talaromyces stipitatus (strain ATCC 10500 / CBS 375.48 / QM 6759 / NRRL 1006)</name>
    <name type="common">Penicillium stipitatum</name>
    <dbReference type="NCBI Taxonomy" id="441959"/>
    <lineage>
        <taxon>Eukaryota</taxon>
        <taxon>Fungi</taxon>
        <taxon>Dikarya</taxon>
        <taxon>Ascomycota</taxon>
        <taxon>Pezizomycotina</taxon>
        <taxon>Eurotiomycetes</taxon>
        <taxon>Eurotiomycetidae</taxon>
        <taxon>Eurotiales</taxon>
        <taxon>Trichocomaceae</taxon>
        <taxon>Talaromyces</taxon>
        <taxon>Talaromyces sect. Talaromyces</taxon>
    </lineage>
</organism>
<evidence type="ECO:0000313" key="6">
    <source>
        <dbReference type="EMBL" id="EED17287.1"/>
    </source>
</evidence>
<evidence type="ECO:0000256" key="2">
    <source>
        <dbReference type="ARBA" id="ARBA00023163"/>
    </source>
</evidence>
<dbReference type="InterPro" id="IPR004875">
    <property type="entry name" value="DDE_SF_endonuclease_dom"/>
</dbReference>
<dbReference type="HOGENOM" id="CLU_1190578_0_0_1"/>
<keyword evidence="7" id="KW-1185">Reference proteome</keyword>
<dbReference type="InParanoid" id="B8M8Z2"/>
<dbReference type="SUPFAM" id="SSF48508">
    <property type="entry name" value="Nuclear receptor ligand-binding domain"/>
    <property type="match status" value="1"/>
</dbReference>
<name>B8M8Z2_TALSN</name>
<dbReference type="Proteomes" id="UP000001745">
    <property type="component" value="Unassembled WGS sequence"/>
</dbReference>
<feature type="region of interest" description="Disordered" evidence="4">
    <location>
        <begin position="209"/>
        <end position="233"/>
    </location>
</feature>
<dbReference type="OrthoDB" id="4503213at2759"/>
<dbReference type="AlphaFoldDB" id="B8M8Z2"/>
<evidence type="ECO:0000313" key="7">
    <source>
        <dbReference type="Proteomes" id="UP000001745"/>
    </source>
</evidence>
<dbReference type="VEuPathDB" id="FungiDB:TSTA_111310"/>
<feature type="compositionally biased region" description="Basic and acidic residues" evidence="4">
    <location>
        <begin position="161"/>
        <end position="190"/>
    </location>
</feature>
<sequence length="233" mass="26592">MKFIEYCDSNRILLAIFPTHASHTLQPLDVAIFSPLSNAYTKQLDDFINDSQGFTRLTKRDFFRLFRASWNEVFTSKNINSAFKHTGLYSFNPEIVIQKFSKKIASRPLSSLPSEQDGGALFMSPTKVQQARGIISQKNDEAVQEQARKDDKKLRQQLAKQAKEAEKIERARIQQEKREQREQEAAEKQRVKNEQELAKLAYLQVQKDVISTPKASKRPTKASFHASAAKSAS</sequence>
<feature type="region of interest" description="Disordered" evidence="4">
    <location>
        <begin position="133"/>
        <end position="190"/>
    </location>
</feature>
<dbReference type="STRING" id="441959.B8M8Z2"/>
<accession>B8M8Z2</accession>
<evidence type="ECO:0000256" key="4">
    <source>
        <dbReference type="SAM" id="MobiDB-lite"/>
    </source>
</evidence>
<dbReference type="GO" id="GO:0003676">
    <property type="term" value="F:nucleic acid binding"/>
    <property type="evidence" value="ECO:0007669"/>
    <property type="project" value="InterPro"/>
</dbReference>
<dbReference type="InterPro" id="IPR035500">
    <property type="entry name" value="NHR-like_dom_sf"/>
</dbReference>
<dbReference type="PhylomeDB" id="B8M8Z2"/>
<dbReference type="OMA" id="EAAHMEA"/>
<evidence type="ECO:0000256" key="1">
    <source>
        <dbReference type="ARBA" id="ARBA00023015"/>
    </source>
</evidence>
<dbReference type="GeneID" id="8109811"/>
<proteinExistence type="predicted"/>
<keyword evidence="3" id="KW-0675">Receptor</keyword>
<evidence type="ECO:0000259" key="5">
    <source>
        <dbReference type="Pfam" id="PF03184"/>
    </source>
</evidence>
<dbReference type="EMBL" id="EQ962655">
    <property type="protein sequence ID" value="EED17287.1"/>
    <property type="molecule type" value="Genomic_DNA"/>
</dbReference>
<feature type="compositionally biased region" description="Basic and acidic residues" evidence="4">
    <location>
        <begin position="138"/>
        <end position="154"/>
    </location>
</feature>